<feature type="domain" description="CdaR GGDEF-like" evidence="4">
    <location>
        <begin position="289"/>
        <end position="404"/>
    </location>
</feature>
<dbReference type="InterPro" id="IPR051448">
    <property type="entry name" value="CdaR-like_regulators"/>
</dbReference>
<evidence type="ECO:0000259" key="2">
    <source>
        <dbReference type="Pfam" id="PF07905"/>
    </source>
</evidence>
<protein>
    <submittedName>
        <fullName evidence="5">Purine catabolism regulator</fullName>
    </submittedName>
</protein>
<reference evidence="5 6" key="1">
    <citation type="submission" date="2020-07" db="EMBL/GenBank/DDBJ databases">
        <title>Sequencing the genomes of 1000 actinobacteria strains.</title>
        <authorList>
            <person name="Klenk H.-P."/>
        </authorList>
    </citation>
    <scope>NUCLEOTIDE SEQUENCE [LARGE SCALE GENOMIC DNA]</scope>
    <source>
        <strain evidence="5 6">CXB654</strain>
    </source>
</reference>
<proteinExistence type="inferred from homology"/>
<sequence>MVEDRFWLRLSDVLAEPSLRLRPIVGTEDDPVVRGAHPVEAPDPTRWLEPGWLMLTTGTGLADGPDPTARQRRLVGELQDFGAAALGFATGVVWEEVPEPLLEEAASRGFPVFGVPAEVPFLHVVDYVNRRTLAADLYRLKSVVGIQNDLLEALTARAPEKALIHRLAALLHGAVVLYGQDGGIIASEGGGPTRLIEAELRVGATGRRRFSVGRWSVVAEPIVVGAVTHWLAIASRDHGRGDELNETAIEAARRILHMMIRSQESLTTEDRLRRAELLRVMLSRGPLDDAYAWDRLERYRFERREPLRMVALASTEWPVGQRGRFSEAQRLERVADLERAAADLGLPVLFAGHGQRIAAVAAARENLLDEWFAQARPAYRFGLSEVFHRPDDAPNRIREADLAATSAEHTGTAVRRFEDVDLGEWLMAGRPGDEMRAKAHRLLAPVADNPLLIDALTAYFACSLDVQRTARRLRLHPNSVRYRLRRVERILGRDLADPATITDLHLALHPSIR</sequence>
<evidence type="ECO:0000259" key="4">
    <source>
        <dbReference type="Pfam" id="PF17853"/>
    </source>
</evidence>
<evidence type="ECO:0000256" key="1">
    <source>
        <dbReference type="ARBA" id="ARBA00006754"/>
    </source>
</evidence>
<dbReference type="InterPro" id="IPR025736">
    <property type="entry name" value="PucR_C-HTH_dom"/>
</dbReference>
<evidence type="ECO:0000313" key="5">
    <source>
        <dbReference type="EMBL" id="NYE45997.1"/>
    </source>
</evidence>
<dbReference type="InterPro" id="IPR041522">
    <property type="entry name" value="CdaR_GGDEF"/>
</dbReference>
<dbReference type="InterPro" id="IPR012914">
    <property type="entry name" value="PucR_dom"/>
</dbReference>
<accession>A0A852TRS4</accession>
<dbReference type="RefSeq" id="WP_179642163.1">
    <property type="nucleotide sequence ID" value="NZ_BAAAYY010000024.1"/>
</dbReference>
<dbReference type="Pfam" id="PF17853">
    <property type="entry name" value="GGDEF_2"/>
    <property type="match status" value="1"/>
</dbReference>
<evidence type="ECO:0000313" key="6">
    <source>
        <dbReference type="Proteomes" id="UP000589036"/>
    </source>
</evidence>
<dbReference type="Pfam" id="PF13556">
    <property type="entry name" value="HTH_30"/>
    <property type="match status" value="1"/>
</dbReference>
<dbReference type="AlphaFoldDB" id="A0A852TRS4"/>
<feature type="domain" description="Purine catabolism PurC-like" evidence="2">
    <location>
        <begin position="12"/>
        <end position="130"/>
    </location>
</feature>
<comment type="caution">
    <text evidence="5">The sequence shown here is derived from an EMBL/GenBank/DDBJ whole genome shotgun (WGS) entry which is preliminary data.</text>
</comment>
<organism evidence="5 6">
    <name type="scientific">Spinactinospora alkalitolerans</name>
    <dbReference type="NCBI Taxonomy" id="687207"/>
    <lineage>
        <taxon>Bacteria</taxon>
        <taxon>Bacillati</taxon>
        <taxon>Actinomycetota</taxon>
        <taxon>Actinomycetes</taxon>
        <taxon>Streptosporangiales</taxon>
        <taxon>Nocardiopsidaceae</taxon>
        <taxon>Spinactinospora</taxon>
    </lineage>
</organism>
<dbReference type="Proteomes" id="UP000589036">
    <property type="component" value="Unassembled WGS sequence"/>
</dbReference>
<evidence type="ECO:0000259" key="3">
    <source>
        <dbReference type="Pfam" id="PF13556"/>
    </source>
</evidence>
<keyword evidence="6" id="KW-1185">Reference proteome</keyword>
<feature type="domain" description="PucR C-terminal helix-turn-helix" evidence="3">
    <location>
        <begin position="452"/>
        <end position="509"/>
    </location>
</feature>
<dbReference type="EMBL" id="JACCCC010000001">
    <property type="protein sequence ID" value="NYE45997.1"/>
    <property type="molecule type" value="Genomic_DNA"/>
</dbReference>
<dbReference type="PANTHER" id="PTHR33744">
    <property type="entry name" value="CARBOHYDRATE DIACID REGULATOR"/>
    <property type="match status" value="1"/>
</dbReference>
<dbReference type="Gene3D" id="1.10.10.2840">
    <property type="entry name" value="PucR C-terminal helix-turn-helix domain"/>
    <property type="match status" value="1"/>
</dbReference>
<dbReference type="PANTHER" id="PTHR33744:SF7">
    <property type="entry name" value="PUCR FAMILY TRANSCRIPTIONAL REGULATOR"/>
    <property type="match status" value="1"/>
</dbReference>
<dbReference type="Pfam" id="PF07905">
    <property type="entry name" value="PucR"/>
    <property type="match status" value="1"/>
</dbReference>
<gene>
    <name evidence="5" type="ORF">HDA32_001117</name>
</gene>
<comment type="similarity">
    <text evidence="1">Belongs to the CdaR family.</text>
</comment>
<dbReference type="InterPro" id="IPR042070">
    <property type="entry name" value="PucR_C-HTH_sf"/>
</dbReference>
<name>A0A852TRS4_9ACTN</name>